<comment type="subcellular location">
    <subcellularLocation>
        <location evidence="1">Membrane</location>
        <topology evidence="1">Multi-pass membrane protein</topology>
    </subcellularLocation>
</comment>
<dbReference type="PANTHER" id="PTHR48022">
    <property type="entry name" value="PLASTIDIC GLUCOSE TRANSPORTER 4"/>
    <property type="match status" value="1"/>
</dbReference>
<dbReference type="GO" id="GO:0016020">
    <property type="term" value="C:membrane"/>
    <property type="evidence" value="ECO:0007669"/>
    <property type="project" value="UniProtKB-SubCell"/>
</dbReference>
<sequence>MAKYFGFRGPRLLDFMLYTIVVPVYIWFGYNAAAAGGILNLKSFISLFPSIDTLDTTGHEKTHNAQIQGTFVALYPAGCIFGSMSCVIVGDRLGRIKTGFIGAVIATIGHILQGSAFSLGQLMAGRIISGLGYGMVTATVPLWQAECSTARHRGTFIVMEGIYICVGLAFSQWLGLGMSFVGSSGSWRLQLVFPTLNGLIVIAFILFCPESPRWLVKVGRVQDAREVLAVLEDISPDDMSITISIESYQASLEETGKGSFLGLFKNGRERIFHRTMIAAVCLMFQQ</sequence>
<proteinExistence type="inferred from homology"/>
<dbReference type="Proteomes" id="UP000189580">
    <property type="component" value="Chromosome b"/>
</dbReference>
<dbReference type="PANTHER" id="PTHR48022:SF45">
    <property type="entry name" value="MAJOR FACILITATOR SUPERFAMILY (MFS) PROFILE DOMAIN-CONTAINING PROTEIN-RELATED"/>
    <property type="match status" value="1"/>
</dbReference>
<reference evidence="9 10" key="1">
    <citation type="submission" date="2016-02" db="EMBL/GenBank/DDBJ databases">
        <title>Complete genome sequence and transcriptome regulation of the pentose utilising yeast Sugiyamaella lignohabitans.</title>
        <authorList>
            <person name="Bellasio M."/>
            <person name="Peymann A."/>
            <person name="Valli M."/>
            <person name="Sipitzky M."/>
            <person name="Graf A."/>
            <person name="Sauer M."/>
            <person name="Marx H."/>
            <person name="Mattanovich D."/>
        </authorList>
    </citation>
    <scope>NUCLEOTIDE SEQUENCE [LARGE SCALE GENOMIC DNA]</scope>
    <source>
        <strain evidence="9 10">CBS 10342</strain>
    </source>
</reference>
<dbReference type="KEGG" id="slb:AWJ20_3551"/>
<dbReference type="InterPro" id="IPR036259">
    <property type="entry name" value="MFS_trans_sf"/>
</dbReference>
<feature type="transmembrane region" description="Helical" evidence="7">
    <location>
        <begin position="67"/>
        <end position="88"/>
    </location>
</feature>
<gene>
    <name evidence="9" type="primary">STL1</name>
    <name evidence="9" type="ORF">AWJ20_3551</name>
</gene>
<organism evidence="9 10">
    <name type="scientific">Sugiyamaella lignohabitans</name>
    <dbReference type="NCBI Taxonomy" id="796027"/>
    <lineage>
        <taxon>Eukaryota</taxon>
        <taxon>Fungi</taxon>
        <taxon>Dikarya</taxon>
        <taxon>Ascomycota</taxon>
        <taxon>Saccharomycotina</taxon>
        <taxon>Dipodascomycetes</taxon>
        <taxon>Dipodascales</taxon>
        <taxon>Trichomonascaceae</taxon>
        <taxon>Sugiyamaella</taxon>
    </lineage>
</organism>
<dbReference type="InterPro" id="IPR005828">
    <property type="entry name" value="MFS_sugar_transport-like"/>
</dbReference>
<keyword evidence="10" id="KW-1185">Reference proteome</keyword>
<dbReference type="GeneID" id="30035586"/>
<dbReference type="Gene3D" id="1.20.1250.20">
    <property type="entry name" value="MFS general substrate transporter like domains"/>
    <property type="match status" value="1"/>
</dbReference>
<feature type="domain" description="Major facilitator superfamily (MFS) profile" evidence="8">
    <location>
        <begin position="17"/>
        <end position="286"/>
    </location>
</feature>
<comment type="similarity">
    <text evidence="2">Belongs to the major facilitator superfamily. Sugar transporter (TC 2.A.1.1) family.</text>
</comment>
<feature type="transmembrane region" description="Helical" evidence="7">
    <location>
        <begin position="187"/>
        <end position="207"/>
    </location>
</feature>
<dbReference type="OrthoDB" id="6133115at2759"/>
<evidence type="ECO:0000256" key="2">
    <source>
        <dbReference type="ARBA" id="ARBA00010992"/>
    </source>
</evidence>
<dbReference type="PROSITE" id="PS50850">
    <property type="entry name" value="MFS"/>
    <property type="match status" value="1"/>
</dbReference>
<name>A0A161HNW2_9ASCO</name>
<evidence type="ECO:0000313" key="9">
    <source>
        <dbReference type="EMBL" id="ANB15907.1"/>
    </source>
</evidence>
<dbReference type="AlphaFoldDB" id="A0A161HNW2"/>
<accession>A0A161HNW2</accession>
<evidence type="ECO:0000256" key="6">
    <source>
        <dbReference type="ARBA" id="ARBA00023136"/>
    </source>
</evidence>
<dbReference type="Pfam" id="PF00083">
    <property type="entry name" value="Sugar_tr"/>
    <property type="match status" value="1"/>
</dbReference>
<dbReference type="SUPFAM" id="SSF103473">
    <property type="entry name" value="MFS general substrate transporter"/>
    <property type="match status" value="1"/>
</dbReference>
<dbReference type="RefSeq" id="XP_018738384.1">
    <property type="nucleotide sequence ID" value="XM_018880578.1"/>
</dbReference>
<dbReference type="InterPro" id="IPR050360">
    <property type="entry name" value="MFS_Sugar_Transporters"/>
</dbReference>
<dbReference type="InterPro" id="IPR020846">
    <property type="entry name" value="MFS_dom"/>
</dbReference>
<feature type="transmembrane region" description="Helical" evidence="7">
    <location>
        <begin position="155"/>
        <end position="175"/>
    </location>
</feature>
<feature type="transmembrane region" description="Helical" evidence="7">
    <location>
        <begin position="12"/>
        <end position="30"/>
    </location>
</feature>
<evidence type="ECO:0000256" key="3">
    <source>
        <dbReference type="ARBA" id="ARBA00022448"/>
    </source>
</evidence>
<evidence type="ECO:0000256" key="5">
    <source>
        <dbReference type="ARBA" id="ARBA00022989"/>
    </source>
</evidence>
<dbReference type="GO" id="GO:0005351">
    <property type="term" value="F:carbohydrate:proton symporter activity"/>
    <property type="evidence" value="ECO:0007669"/>
    <property type="project" value="TreeGrafter"/>
</dbReference>
<evidence type="ECO:0000256" key="7">
    <source>
        <dbReference type="SAM" id="Phobius"/>
    </source>
</evidence>
<keyword evidence="3" id="KW-0813">Transport</keyword>
<keyword evidence="5 7" id="KW-1133">Transmembrane helix</keyword>
<keyword evidence="6 7" id="KW-0472">Membrane</keyword>
<evidence type="ECO:0000259" key="8">
    <source>
        <dbReference type="PROSITE" id="PS50850"/>
    </source>
</evidence>
<feature type="transmembrane region" description="Helical" evidence="7">
    <location>
        <begin position="123"/>
        <end position="143"/>
    </location>
</feature>
<protein>
    <submittedName>
        <fullName evidence="9">Glucose-inactivated glycerol proton symporter STL1</fullName>
    </submittedName>
</protein>
<feature type="transmembrane region" description="Helical" evidence="7">
    <location>
        <begin position="100"/>
        <end position="117"/>
    </location>
</feature>
<evidence type="ECO:0000256" key="4">
    <source>
        <dbReference type="ARBA" id="ARBA00022692"/>
    </source>
</evidence>
<evidence type="ECO:0000256" key="1">
    <source>
        <dbReference type="ARBA" id="ARBA00004141"/>
    </source>
</evidence>
<keyword evidence="4 7" id="KW-0812">Transmembrane</keyword>
<evidence type="ECO:0000313" key="10">
    <source>
        <dbReference type="Proteomes" id="UP000189580"/>
    </source>
</evidence>
<dbReference type="EMBL" id="CP014503">
    <property type="protein sequence ID" value="ANB15907.1"/>
    <property type="molecule type" value="Genomic_DNA"/>
</dbReference>